<accession>A0A1V1G1V0</accession>
<dbReference type="RefSeq" id="YP_010088156.1">
    <property type="nucleotide sequence ID" value="NC_055706.1"/>
</dbReference>
<reference evidence="1 2" key="1">
    <citation type="journal article" date="2017" name="Microbes Environ.">
        <title>Discovery and Complete Genome Sequence of a Bacteriophage from an Obligate Intracellular Symbiont of a Cellulolytic Protist in the Termite Gut.</title>
        <authorList>
            <person name="Pramono A.K."/>
            <person name="Kuwahara H."/>
            <person name="Itoh T."/>
            <person name="Toyoda A."/>
            <person name="Yamada A."/>
            <person name="Hongoh Y."/>
        </authorList>
    </citation>
    <scope>NUCLEOTIDE SEQUENCE [LARGE SCALE GENOMIC DNA]</scope>
    <source>
        <strain evidence="1">ProJPt-Bp1</strain>
    </source>
</reference>
<dbReference type="KEGG" id="vg:65105590"/>
<organism evidence="1 2">
    <name type="scientific">Azobacteroides phage ProJPt-Bp1</name>
    <dbReference type="NCBI Taxonomy" id="1920526"/>
    <lineage>
        <taxon>Viruses</taxon>
        <taxon>Duplodnaviria</taxon>
        <taxon>Heunggongvirae</taxon>
        <taxon>Uroviricota</taxon>
        <taxon>Caudoviricetes</taxon>
        <taxon>Crassvirales</taxon>
        <taxon>Suoliviridae</taxon>
        <taxon>Dechshavirus</taxon>
        <taxon>Dechshavirus japanensis</taxon>
    </lineage>
</organism>
<evidence type="ECO:0000313" key="2">
    <source>
        <dbReference type="Proteomes" id="UP000222295"/>
    </source>
</evidence>
<sequence length="234" mass="27116">MTRSGQIFTGLSEDRVEEFSKKLGMPAEALRPPEFRNATSPAGKYWRTFSVSVPHDGLTLDTSDPFDELVYVFLSSHHLVAKDEQHVTAHHRLVMRNEDAEAVVKNTKEKMIRKCYRELDKMSSEQMRTALRLLGVRTVGLSNEIVESRLTERIKTDPQLFISRWIDDKDKEIKNFIERAIEDRIITRNKNIYTFGTDTLAHSLSECVTFFKDAKNAEMYKMINQTLEAKQKIK</sequence>
<protein>
    <submittedName>
        <fullName evidence="1">Uncharacterized protein</fullName>
    </submittedName>
</protein>
<proteinExistence type="predicted"/>
<dbReference type="Proteomes" id="UP000222295">
    <property type="component" value="Segment"/>
</dbReference>
<keyword evidence="2" id="KW-1185">Reference proteome</keyword>
<name>A0A1V1G1V0_9CAUD</name>
<evidence type="ECO:0000313" key="1">
    <source>
        <dbReference type="EMBL" id="BAX03433.1"/>
    </source>
</evidence>
<dbReference type="GeneID" id="65105590"/>
<dbReference type="EMBL" id="AP017903">
    <property type="protein sequence ID" value="BAX03433.1"/>
    <property type="molecule type" value="Genomic_DNA"/>
</dbReference>